<protein>
    <submittedName>
        <fullName evidence="1">Uncharacterized protein</fullName>
    </submittedName>
</protein>
<keyword evidence="2" id="KW-1185">Reference proteome</keyword>
<dbReference type="InterPro" id="IPR013783">
    <property type="entry name" value="Ig-like_fold"/>
</dbReference>
<organism evidence="1 2">
    <name type="scientific">Cecembia rubra</name>
    <dbReference type="NCBI Taxonomy" id="1485585"/>
    <lineage>
        <taxon>Bacteria</taxon>
        <taxon>Pseudomonadati</taxon>
        <taxon>Bacteroidota</taxon>
        <taxon>Cytophagia</taxon>
        <taxon>Cytophagales</taxon>
        <taxon>Cyclobacteriaceae</taxon>
        <taxon>Cecembia</taxon>
    </lineage>
</organism>
<accession>A0A2P8EE27</accession>
<proteinExistence type="predicted"/>
<comment type="caution">
    <text evidence="1">The sequence shown here is derived from an EMBL/GenBank/DDBJ whole genome shotgun (WGS) entry which is preliminary data.</text>
</comment>
<dbReference type="AlphaFoldDB" id="A0A2P8EE27"/>
<dbReference type="Gene3D" id="2.60.40.10">
    <property type="entry name" value="Immunoglobulins"/>
    <property type="match status" value="1"/>
</dbReference>
<dbReference type="EMBL" id="PYGF01000001">
    <property type="protein sequence ID" value="PSL07729.1"/>
    <property type="molecule type" value="Genomic_DNA"/>
</dbReference>
<dbReference type="Proteomes" id="UP000240708">
    <property type="component" value="Unassembled WGS sequence"/>
</dbReference>
<evidence type="ECO:0000313" key="1">
    <source>
        <dbReference type="EMBL" id="PSL07729.1"/>
    </source>
</evidence>
<reference evidence="1 2" key="1">
    <citation type="submission" date="2018-03" db="EMBL/GenBank/DDBJ databases">
        <title>Genomic Encyclopedia of Archaeal and Bacterial Type Strains, Phase II (KMG-II): from individual species to whole genera.</title>
        <authorList>
            <person name="Goeker M."/>
        </authorList>
    </citation>
    <scope>NUCLEOTIDE SEQUENCE [LARGE SCALE GENOMIC DNA]</scope>
    <source>
        <strain evidence="1 2">DSM 28057</strain>
    </source>
</reference>
<gene>
    <name evidence="1" type="ORF">CLV48_101667</name>
</gene>
<name>A0A2P8EE27_9BACT</name>
<sequence>MYFDLMTEFLKFKPNQLFLMKRLPFLKCLPFLLWGILSSCDQDIEPNIPVNLKAIAGENQEAVVNREVLLQGKVEGGTGNLHYNWAIKSKPEGSQSVIEESDKITANFIPDLSGIYLLEFTVSKGSISAKDELTILAKPDGSNPPFEPNNYISRDINEDTIWEDKYEDPAIPDYIVTKEIAVNANLTIQPGVVVHFKENAGLKVNGALLASGLSDKRIFLIGEEPSKGYWKGVLINSNAVENRIEHVYMAHGGGAEFLEMPGAKANLLVNGQNQPSQLKLANSNIRESKNYGMYMAPNAILSLFENNSFSENEGPAAFVPAHQVHFLDFHSRFKDKNGFDGVETSGELNLSTSVTWSGFNDRSKYLISSDLTIKSGMEVMPGAAFEISAGKMIHVTGNGYLKAVGNQSQRIDFTARVKDGNHNWKGIFFQSSHLDNILSRADVSFAGSSSFSGIPQKANIAVSGTLILRMSRINYSGGYGVYATHLQAVNEDIATSNVFGSTPLGYVFPESLANPGLPSLKGDWVDWWSFNEELFHLDPNFYNRNTGLWFGGAAGPWHSNQAGGFGIRFSEDGKFTWLIAEKYENDPSCISYAAEYINGTFQKNAQTLLLQQNYWRSKFYLSCETDQNYDENVQPGLVQLKYEIKRVFHPLSGLAFWELKITNLDNSTFSYFKL</sequence>
<evidence type="ECO:0000313" key="2">
    <source>
        <dbReference type="Proteomes" id="UP000240708"/>
    </source>
</evidence>